<dbReference type="Proteomes" id="UP000306319">
    <property type="component" value="Unassembled WGS sequence"/>
</dbReference>
<proteinExistence type="predicted"/>
<reference evidence="1" key="1">
    <citation type="submission" date="2019-04" db="EMBL/GenBank/DDBJ databases">
        <title>Microbes associate with the intestines of laboratory mice.</title>
        <authorList>
            <person name="Navarre W."/>
            <person name="Wong E."/>
            <person name="Huang K."/>
            <person name="Tropini C."/>
            <person name="Ng K."/>
            <person name="Yu B."/>
        </authorList>
    </citation>
    <scope>NUCLEOTIDE SEQUENCE</scope>
    <source>
        <strain evidence="1">NM04_E33</strain>
    </source>
</reference>
<evidence type="ECO:0000313" key="1">
    <source>
        <dbReference type="EMBL" id="TGY79477.1"/>
    </source>
</evidence>
<gene>
    <name evidence="1" type="ORF">E5331_05540</name>
</gene>
<evidence type="ECO:0000313" key="2">
    <source>
        <dbReference type="Proteomes" id="UP000306319"/>
    </source>
</evidence>
<keyword evidence="2" id="KW-1185">Reference proteome</keyword>
<accession>A0AC61RFY7</accession>
<dbReference type="EMBL" id="SRYB01000006">
    <property type="protein sequence ID" value="TGY79477.1"/>
    <property type="molecule type" value="Genomic_DNA"/>
</dbReference>
<comment type="caution">
    <text evidence="1">The sequence shown here is derived from an EMBL/GenBank/DDBJ whole genome shotgun (WGS) entry which is preliminary data.</text>
</comment>
<protein>
    <submittedName>
        <fullName evidence="1">Tetratricopeptide repeat protein</fullName>
    </submittedName>
</protein>
<organism evidence="1 2">
    <name type="scientific">Lepagella muris</name>
    <dbReference type="NCBI Taxonomy" id="3032870"/>
    <lineage>
        <taxon>Bacteria</taxon>
        <taxon>Pseudomonadati</taxon>
        <taxon>Bacteroidota</taxon>
        <taxon>Bacteroidia</taxon>
        <taxon>Bacteroidales</taxon>
        <taxon>Muribaculaceae</taxon>
        <taxon>Lepagella</taxon>
    </lineage>
</organism>
<sequence>MIIRFIVILVFAIVLTCCGGQPDPRLEEVERLISVSPREAMDSLDAIRYDRLSSYDKEYYDFLMVKSRDKAFVIHKSDSLILRVISNEKRHKSRGRYAEALYYGGRVYHDLGDYPTALNYYQNALDYTPADGGDNVLRGKILAQTGDLLMALRLYEKAIPYVEEALKLDSIQRDSLNMIYDAELLGSLYLYMKNYDKAEEQFRQTMQLSDRISPDDSPSLQINLAWTCYKKGDIEQALRFIRCALSGSDSLSKPAALSCAAFIYKRAGICDTAMMYASELIRDKRSDNNKNGYKILLSNQMRRYVPTDSLLRYIDEYRDEIESYLERNGDRQALLQTSFYNYQLHQREKIKVERDNEYLYMWIFGMSVLILLLIVALLYLKNRNQSEKLRLHEAIDNTKILRGMLESGEDGIRQWSENTEYRKGVSLDINSSIHSSGMNELRMRLREELLSIVNDNKQISEISPVILNSEAYKKIQQYLDAGKPIVAKNRLWDEIESMVIESSPEFKQRLYLLTGSDLSTFDYHLALLIKCGFTPTNVSVLIGKAKNTISYHRGELVLKAFDKKLPTGIIDRIIRLL</sequence>
<name>A0AC61RFY7_9BACT</name>